<gene>
    <name evidence="1" type="ORF">CPB83DRAFT_766678</name>
</gene>
<accession>A0A9P6JQ82</accession>
<proteinExistence type="predicted"/>
<dbReference type="OrthoDB" id="2576233at2759"/>
<dbReference type="InterPro" id="IPR041078">
    <property type="entry name" value="Plavaka"/>
</dbReference>
<evidence type="ECO:0000313" key="2">
    <source>
        <dbReference type="Proteomes" id="UP000807306"/>
    </source>
</evidence>
<protein>
    <submittedName>
        <fullName evidence="1">Uncharacterized protein</fullName>
    </submittedName>
</protein>
<dbReference type="Pfam" id="PF18759">
    <property type="entry name" value="Plavaka"/>
    <property type="match status" value="1"/>
</dbReference>
<sequence>MGPTFDAPNRLAAEARIDGCSARVVRYSSKYPLARVGSVASIRLLRSDVRYLKTLGSSNLFAPFKSEMDWKVARWAKLRGPGSTAFSELLAIPGVCEALKLSYKNTEELNKIIDTYLPSRPRFKRHEVVIAGEAFELFARDIVECLKALWADPDFLPFLVFEPEEHYADDNHTIRLFHDMHTGRWWWDTQRRVEAKTKKSGITIVPIIISSDKTQVTVFRNKLAYPVYLTIGNLPNHIRRKPSRQGQVLLAYLPTAKLNHISNKAARRRATANLFHACMSFLLKPLETLGRTGLLMASGDGAVRDCHPILATYCGDYLEQVLVTCTKYGDCPTCPVSSDKLGDPESVEEPRQLGPILWALNVIEEGPTEFTKACKAVGIKPIQQPFWQRLPFVNIFRSITPDILHQLYQGNIKHLIGWLKRACGAAEIDARCRRLPPNHNIRLFLKGISHLNRVTGTEHDQICRFLLGIIIDIRLPPAGRGTTARLVRAVRGLLDFLYLAKYPVHSKETLDQMEKALVMYQTNRQVFIDLGIRSNFDFPKDHFLNHYRELIEFFGTADNFNTEYTERLHIDLAKEPYRATNSKDEYPQMTAWLDRREKILLHEKYLSRHQQLASGPPLPPRIPPLVNPREMKLLKYPSARGVSIEDIETKYGAADFRGALCRFVIHQQHPEFSRRQVEVAAASLHIPFHKLSVFHRIKFISHDLFSLNPEADIVVDSIHCEPSRLDKYRHYVPPRFDTAIIKIGNGGRAGVQGYCIGQIRCVFVLPLAAQKIWFSSGDPPTHLAYVDWFMPFASRPARDHGFYKTSRRIIDGRQRSSIIPVSLIRQSAHLIPAFGPVAPVEWKSSTVLELAADFYFNCFSDRYPYSTIY</sequence>
<evidence type="ECO:0000313" key="1">
    <source>
        <dbReference type="EMBL" id="KAF9528454.1"/>
    </source>
</evidence>
<dbReference type="AlphaFoldDB" id="A0A9P6JQ82"/>
<comment type="caution">
    <text evidence="1">The sequence shown here is derived from an EMBL/GenBank/DDBJ whole genome shotgun (WGS) entry which is preliminary data.</text>
</comment>
<keyword evidence="2" id="KW-1185">Reference proteome</keyword>
<dbReference type="Proteomes" id="UP000807306">
    <property type="component" value="Unassembled WGS sequence"/>
</dbReference>
<name>A0A9P6JQ82_9AGAR</name>
<dbReference type="EMBL" id="MU157852">
    <property type="protein sequence ID" value="KAF9528454.1"/>
    <property type="molecule type" value="Genomic_DNA"/>
</dbReference>
<reference evidence="1" key="1">
    <citation type="submission" date="2020-11" db="EMBL/GenBank/DDBJ databases">
        <authorList>
            <consortium name="DOE Joint Genome Institute"/>
            <person name="Ahrendt S."/>
            <person name="Riley R."/>
            <person name="Andreopoulos W."/>
            <person name="Labutti K."/>
            <person name="Pangilinan J."/>
            <person name="Ruiz-Duenas F.J."/>
            <person name="Barrasa J.M."/>
            <person name="Sanchez-Garcia M."/>
            <person name="Camarero S."/>
            <person name="Miyauchi S."/>
            <person name="Serrano A."/>
            <person name="Linde D."/>
            <person name="Babiker R."/>
            <person name="Drula E."/>
            <person name="Ayuso-Fernandez I."/>
            <person name="Pacheco R."/>
            <person name="Padilla G."/>
            <person name="Ferreira P."/>
            <person name="Barriuso J."/>
            <person name="Kellner H."/>
            <person name="Castanera R."/>
            <person name="Alfaro M."/>
            <person name="Ramirez L."/>
            <person name="Pisabarro A.G."/>
            <person name="Kuo A."/>
            <person name="Tritt A."/>
            <person name="Lipzen A."/>
            <person name="He G."/>
            <person name="Yan M."/>
            <person name="Ng V."/>
            <person name="Cullen D."/>
            <person name="Martin F."/>
            <person name="Rosso M.-N."/>
            <person name="Henrissat B."/>
            <person name="Hibbett D."/>
            <person name="Martinez A.T."/>
            <person name="Grigoriev I.V."/>
        </authorList>
    </citation>
    <scope>NUCLEOTIDE SEQUENCE</scope>
    <source>
        <strain evidence="1">CBS 506.95</strain>
    </source>
</reference>
<organism evidence="1 2">
    <name type="scientific">Crepidotus variabilis</name>
    <dbReference type="NCBI Taxonomy" id="179855"/>
    <lineage>
        <taxon>Eukaryota</taxon>
        <taxon>Fungi</taxon>
        <taxon>Dikarya</taxon>
        <taxon>Basidiomycota</taxon>
        <taxon>Agaricomycotina</taxon>
        <taxon>Agaricomycetes</taxon>
        <taxon>Agaricomycetidae</taxon>
        <taxon>Agaricales</taxon>
        <taxon>Agaricineae</taxon>
        <taxon>Crepidotaceae</taxon>
        <taxon>Crepidotus</taxon>
    </lineage>
</organism>